<dbReference type="Pfam" id="PF11716">
    <property type="entry name" value="MDMPI_N"/>
    <property type="match status" value="1"/>
</dbReference>
<keyword evidence="3" id="KW-1185">Reference proteome</keyword>
<dbReference type="GO" id="GO:0016853">
    <property type="term" value="F:isomerase activity"/>
    <property type="evidence" value="ECO:0007669"/>
    <property type="project" value="UniProtKB-KW"/>
</dbReference>
<dbReference type="Gene3D" id="1.20.120.450">
    <property type="entry name" value="dinb family like domain"/>
    <property type="match status" value="1"/>
</dbReference>
<dbReference type="NCBIfam" id="TIGR03083">
    <property type="entry name" value="maleylpyruvate isomerase family mycothiol-dependent enzyme"/>
    <property type="match status" value="1"/>
</dbReference>
<reference evidence="3" key="1">
    <citation type="journal article" date="2019" name="Int. J. Syst. Evol. Microbiol.">
        <title>The Global Catalogue of Microorganisms (GCM) 10K type strain sequencing project: providing services to taxonomists for standard genome sequencing and annotation.</title>
        <authorList>
            <consortium name="The Broad Institute Genomics Platform"/>
            <consortium name="The Broad Institute Genome Sequencing Center for Infectious Disease"/>
            <person name="Wu L."/>
            <person name="Ma J."/>
        </authorList>
    </citation>
    <scope>NUCLEOTIDE SEQUENCE [LARGE SCALE GENOMIC DNA]</scope>
    <source>
        <strain evidence="3">JCM 14545</strain>
    </source>
</reference>
<feature type="domain" description="Mycothiol-dependent maleylpyruvate isomerase metal-binding" evidence="1">
    <location>
        <begin position="22"/>
        <end position="130"/>
    </location>
</feature>
<name>A0ABP5D0B2_9PSEU</name>
<protein>
    <submittedName>
        <fullName evidence="2">Maleylpyruvate isomerase family mycothiol-dependent enzyme</fullName>
    </submittedName>
</protein>
<organism evidence="2 3">
    <name type="scientific">Amycolatopsis minnesotensis</name>
    <dbReference type="NCBI Taxonomy" id="337894"/>
    <lineage>
        <taxon>Bacteria</taxon>
        <taxon>Bacillati</taxon>
        <taxon>Actinomycetota</taxon>
        <taxon>Actinomycetes</taxon>
        <taxon>Pseudonocardiales</taxon>
        <taxon>Pseudonocardiaceae</taxon>
        <taxon>Amycolatopsis</taxon>
    </lineage>
</organism>
<keyword evidence="2" id="KW-0413">Isomerase</keyword>
<comment type="caution">
    <text evidence="2">The sequence shown here is derived from an EMBL/GenBank/DDBJ whole genome shotgun (WGS) entry which is preliminary data.</text>
</comment>
<sequence>MRREPALLGGVALLERAVTYALGALALAGPVALHEPTPCRGWDLRALLAHLADSLTALCEASESGHVPIAAPHRTDDDPVAAVRDRATRLIGYWAEPVRDAVSIEDHSLTAGVVTSAGALEIAVHGWDVARTRTAHHPVPAALAEELLEVAPLLVSDVDRSHRFALPVAMPVEASASDRLIAYCGRDPS</sequence>
<dbReference type="SUPFAM" id="SSF109854">
    <property type="entry name" value="DinB/YfiT-like putative metalloenzymes"/>
    <property type="match status" value="1"/>
</dbReference>
<dbReference type="Proteomes" id="UP001501116">
    <property type="component" value="Unassembled WGS sequence"/>
</dbReference>
<dbReference type="NCBIfam" id="TIGR03086">
    <property type="entry name" value="TIGR03086 family metal-binding protein"/>
    <property type="match status" value="1"/>
</dbReference>
<evidence type="ECO:0000259" key="1">
    <source>
        <dbReference type="Pfam" id="PF11716"/>
    </source>
</evidence>
<evidence type="ECO:0000313" key="2">
    <source>
        <dbReference type="EMBL" id="GAA1971572.1"/>
    </source>
</evidence>
<dbReference type="InterPro" id="IPR034660">
    <property type="entry name" value="DinB/YfiT-like"/>
</dbReference>
<dbReference type="EMBL" id="BAAANN010000022">
    <property type="protein sequence ID" value="GAA1971572.1"/>
    <property type="molecule type" value="Genomic_DNA"/>
</dbReference>
<dbReference type="InterPro" id="IPR017517">
    <property type="entry name" value="Maleyloyr_isom"/>
</dbReference>
<dbReference type="InterPro" id="IPR017520">
    <property type="entry name" value="CHP03086"/>
</dbReference>
<proteinExistence type="predicted"/>
<gene>
    <name evidence="2" type="ORF">GCM10009754_52310</name>
</gene>
<dbReference type="InterPro" id="IPR024344">
    <property type="entry name" value="MDMPI_metal-binding"/>
</dbReference>
<dbReference type="RefSeq" id="WP_344424182.1">
    <property type="nucleotide sequence ID" value="NZ_BAAANN010000022.1"/>
</dbReference>
<evidence type="ECO:0000313" key="3">
    <source>
        <dbReference type="Proteomes" id="UP001501116"/>
    </source>
</evidence>
<accession>A0ABP5D0B2</accession>